<comment type="caution">
    <text evidence="1">The sequence shown here is derived from an EMBL/GenBank/DDBJ whole genome shotgun (WGS) entry which is preliminary data.</text>
</comment>
<protein>
    <submittedName>
        <fullName evidence="1">Uncharacterized protein</fullName>
    </submittedName>
</protein>
<accession>A0A9X6S5F1</accession>
<gene>
    <name evidence="1" type="ORF">A8C52_05915</name>
</gene>
<dbReference type="AlphaFoldDB" id="A0A9X6S5F1"/>
<proteinExistence type="predicted"/>
<organism evidence="1 2">
    <name type="scientific">Ligilactobacillus salivarius</name>
    <dbReference type="NCBI Taxonomy" id="1624"/>
    <lineage>
        <taxon>Bacteria</taxon>
        <taxon>Bacillati</taxon>
        <taxon>Bacillota</taxon>
        <taxon>Bacilli</taxon>
        <taxon>Lactobacillales</taxon>
        <taxon>Lactobacillaceae</taxon>
        <taxon>Ligilactobacillus</taxon>
    </lineage>
</organism>
<reference evidence="1 2" key="1">
    <citation type="submission" date="2016-05" db="EMBL/GenBank/DDBJ databases">
        <authorList>
            <person name="Lee J.-Y."/>
            <person name="Kim E.B."/>
            <person name="Choi Y.-J."/>
        </authorList>
    </citation>
    <scope>NUCLEOTIDE SEQUENCE [LARGE SCALE GENOMIC DNA]</scope>
    <source>
        <strain evidence="1 2">KLA006</strain>
    </source>
</reference>
<evidence type="ECO:0000313" key="1">
    <source>
        <dbReference type="EMBL" id="PAY47671.1"/>
    </source>
</evidence>
<evidence type="ECO:0000313" key="2">
    <source>
        <dbReference type="Proteomes" id="UP000218139"/>
    </source>
</evidence>
<dbReference type="Proteomes" id="UP000218139">
    <property type="component" value="Unassembled WGS sequence"/>
</dbReference>
<dbReference type="EMBL" id="LXZO01000078">
    <property type="protein sequence ID" value="PAY47671.1"/>
    <property type="molecule type" value="Genomic_DNA"/>
</dbReference>
<name>A0A9X6S5F1_9LACO</name>
<sequence length="78" mass="9076">MKGSKKVAEIKKIGGATPINMSSDYQKEIIRNITNLKNMESIQLYIHINILFTVPHLEQEQYEFLKKLESIYGRYDDG</sequence>